<dbReference type="InterPro" id="IPR003593">
    <property type="entry name" value="AAA+_ATPase"/>
</dbReference>
<dbReference type="GO" id="GO:0046872">
    <property type="term" value="F:metal ion binding"/>
    <property type="evidence" value="ECO:0007669"/>
    <property type="project" value="UniProtKB-KW"/>
</dbReference>
<evidence type="ECO:0000256" key="2">
    <source>
        <dbReference type="ARBA" id="ARBA00012417"/>
    </source>
</evidence>
<name>A0A381Y588_9ZZZZ</name>
<comment type="catalytic activity">
    <reaction evidence="11">
        <text>DNA(n) + a 2'-deoxyribonucleoside 5'-triphosphate = DNA(n+1) + diphosphate</text>
        <dbReference type="Rhea" id="RHEA:22508"/>
        <dbReference type="Rhea" id="RHEA-COMP:17339"/>
        <dbReference type="Rhea" id="RHEA-COMP:17340"/>
        <dbReference type="ChEBI" id="CHEBI:33019"/>
        <dbReference type="ChEBI" id="CHEBI:61560"/>
        <dbReference type="ChEBI" id="CHEBI:173112"/>
        <dbReference type="EC" id="2.7.7.7"/>
    </reaction>
</comment>
<dbReference type="FunFam" id="1.10.8.60:FF:000013">
    <property type="entry name" value="DNA polymerase III subunit gamma/tau"/>
    <property type="match status" value="1"/>
</dbReference>
<dbReference type="CDD" id="cd00009">
    <property type="entry name" value="AAA"/>
    <property type="match status" value="1"/>
</dbReference>
<dbReference type="Gene3D" id="3.40.50.300">
    <property type="entry name" value="P-loop containing nucleotide triphosphate hydrolases"/>
    <property type="match status" value="1"/>
</dbReference>
<dbReference type="Pfam" id="PF13177">
    <property type="entry name" value="DNA_pol3_delta2"/>
    <property type="match status" value="1"/>
</dbReference>
<keyword evidence="7" id="KW-0547">Nucleotide-binding</keyword>
<dbReference type="Pfam" id="PF12169">
    <property type="entry name" value="DNA_pol3_gamma3"/>
    <property type="match status" value="1"/>
</dbReference>
<accession>A0A381Y588</accession>
<keyword evidence="9" id="KW-0067">ATP-binding</keyword>
<sequence length="546" mass="58692">MSYLALARKWRPRGFDEVVGQEHVVSVLTSALDNDRVHHAFLFTGTRGVGKTTLARLLAKALNCEVGVSSRPCQTCSACQGIDEGRFIDLLEVDAASRTRVDDTREILDNVQYTPTQGRCKVYLIDEVHMLSGHSFNALLKTLEEPPGHVKFLLATTDPQKLPATILSRCLQFNLRALQSEQIVGQLEKILSAEKITHDTAGLEVLARAASGSMRDALSLLDQGIAFGAGCVTAGEMREMLGMIETRYVEEILRGLAAGDGPAIMAACDTMSLRALDYMAALDDLMLVLQDISLYQTVPDVLAAKGVDTSLVADLADLMAPEDVQLYYQIGLISKKDLPLAPDPATGFQMALLRMLTFRPDSTGSSPTRPLEKKDSGQTSQPRSVSSAGPDDGSGTRETNVPDSSANPSDLAQPDVWAGLVTDSDLGGITRELAMNLSPYRFVGQTLEVSLADSLGHLFSPSRLGAIEKSLGSALAGTLRLKMVEVEPGGVPETPAANEKRRAEGAKVEAYQNLINDPAVQDIMDVFDATVVPDSVRPGNHKGTEE</sequence>
<keyword evidence="10" id="KW-0239">DNA-directed DNA polymerase</keyword>
<dbReference type="InterPro" id="IPR022754">
    <property type="entry name" value="DNA_pol_III_gamma-3"/>
</dbReference>
<dbReference type="GO" id="GO:0009360">
    <property type="term" value="C:DNA polymerase III complex"/>
    <property type="evidence" value="ECO:0007669"/>
    <property type="project" value="InterPro"/>
</dbReference>
<protein>
    <recommendedName>
        <fullName evidence="2">DNA-directed DNA polymerase</fullName>
        <ecNumber evidence="2">2.7.7.7</ecNumber>
    </recommendedName>
</protein>
<keyword evidence="5" id="KW-0235">DNA replication</keyword>
<dbReference type="SMART" id="SM00382">
    <property type="entry name" value="AAA"/>
    <property type="match status" value="1"/>
</dbReference>
<dbReference type="Pfam" id="PF22608">
    <property type="entry name" value="DNAX_ATPase_lid"/>
    <property type="match status" value="1"/>
</dbReference>
<dbReference type="InterPro" id="IPR038249">
    <property type="entry name" value="PolIII_tau_V_sf"/>
</dbReference>
<dbReference type="InterPro" id="IPR021029">
    <property type="entry name" value="DNA_pol_III_tau_dom-5"/>
</dbReference>
<feature type="compositionally biased region" description="Polar residues" evidence="12">
    <location>
        <begin position="377"/>
        <end position="387"/>
    </location>
</feature>
<evidence type="ECO:0000256" key="7">
    <source>
        <dbReference type="ARBA" id="ARBA00022741"/>
    </source>
</evidence>
<evidence type="ECO:0000256" key="12">
    <source>
        <dbReference type="SAM" id="MobiDB-lite"/>
    </source>
</evidence>
<dbReference type="InterPro" id="IPR045085">
    <property type="entry name" value="HLD_clamp_pol_III_gamma_tau"/>
</dbReference>
<keyword evidence="8" id="KW-0862">Zinc</keyword>
<keyword evidence="4" id="KW-0548">Nucleotidyltransferase</keyword>
<gene>
    <name evidence="14" type="ORF">METZ01_LOCUS125130</name>
</gene>
<organism evidence="14">
    <name type="scientific">marine metagenome</name>
    <dbReference type="NCBI Taxonomy" id="408172"/>
    <lineage>
        <taxon>unclassified sequences</taxon>
        <taxon>metagenomes</taxon>
        <taxon>ecological metagenomes</taxon>
    </lineage>
</organism>
<dbReference type="Pfam" id="PF12170">
    <property type="entry name" value="DNA_pol3_tau_5"/>
    <property type="match status" value="1"/>
</dbReference>
<evidence type="ECO:0000256" key="9">
    <source>
        <dbReference type="ARBA" id="ARBA00022840"/>
    </source>
</evidence>
<dbReference type="SUPFAM" id="SSF48019">
    <property type="entry name" value="post-AAA+ oligomerization domain-like"/>
    <property type="match status" value="1"/>
</dbReference>
<evidence type="ECO:0000259" key="13">
    <source>
        <dbReference type="SMART" id="SM00382"/>
    </source>
</evidence>
<dbReference type="EMBL" id="UINC01017435">
    <property type="protein sequence ID" value="SVA72276.1"/>
    <property type="molecule type" value="Genomic_DNA"/>
</dbReference>
<dbReference type="EC" id="2.7.7.7" evidence="2"/>
<evidence type="ECO:0000256" key="8">
    <source>
        <dbReference type="ARBA" id="ARBA00022833"/>
    </source>
</evidence>
<dbReference type="GO" id="GO:0003887">
    <property type="term" value="F:DNA-directed DNA polymerase activity"/>
    <property type="evidence" value="ECO:0007669"/>
    <property type="project" value="UniProtKB-KW"/>
</dbReference>
<dbReference type="Gene3D" id="3.30.300.150">
    <property type="entry name" value="DNA polymerase III, tau subunit, domain V"/>
    <property type="match status" value="1"/>
</dbReference>
<dbReference type="NCBIfam" id="NF005942">
    <property type="entry name" value="PRK07994.1"/>
    <property type="match status" value="1"/>
</dbReference>
<evidence type="ECO:0000256" key="1">
    <source>
        <dbReference type="ARBA" id="ARBA00006360"/>
    </source>
</evidence>
<proteinExistence type="inferred from homology"/>
<evidence type="ECO:0000256" key="3">
    <source>
        <dbReference type="ARBA" id="ARBA00022679"/>
    </source>
</evidence>
<dbReference type="Gene3D" id="1.10.8.60">
    <property type="match status" value="1"/>
</dbReference>
<evidence type="ECO:0000313" key="14">
    <source>
        <dbReference type="EMBL" id="SVA72276.1"/>
    </source>
</evidence>
<feature type="region of interest" description="Disordered" evidence="12">
    <location>
        <begin position="359"/>
        <end position="415"/>
    </location>
</feature>
<feature type="domain" description="AAA+ ATPase" evidence="13">
    <location>
        <begin position="37"/>
        <end position="178"/>
    </location>
</feature>
<evidence type="ECO:0000256" key="11">
    <source>
        <dbReference type="ARBA" id="ARBA00049244"/>
    </source>
</evidence>
<dbReference type="InterPro" id="IPR027417">
    <property type="entry name" value="P-loop_NTPase"/>
</dbReference>
<evidence type="ECO:0000256" key="6">
    <source>
        <dbReference type="ARBA" id="ARBA00022723"/>
    </source>
</evidence>
<evidence type="ECO:0000256" key="4">
    <source>
        <dbReference type="ARBA" id="ARBA00022695"/>
    </source>
</evidence>
<dbReference type="FunFam" id="3.40.50.300:FF:000014">
    <property type="entry name" value="DNA polymerase III subunit gamma/tau"/>
    <property type="match status" value="1"/>
</dbReference>
<reference evidence="14" key="1">
    <citation type="submission" date="2018-05" db="EMBL/GenBank/DDBJ databases">
        <authorList>
            <person name="Lanie J.A."/>
            <person name="Ng W.-L."/>
            <person name="Kazmierczak K.M."/>
            <person name="Andrzejewski T.M."/>
            <person name="Davidsen T.M."/>
            <person name="Wayne K.J."/>
            <person name="Tettelin H."/>
            <person name="Glass J.I."/>
            <person name="Rusch D."/>
            <person name="Podicherti R."/>
            <person name="Tsui H.-C.T."/>
            <person name="Winkler M.E."/>
        </authorList>
    </citation>
    <scope>NUCLEOTIDE SEQUENCE</scope>
</reference>
<dbReference type="InterPro" id="IPR012763">
    <property type="entry name" value="DNA_pol_III_sug/sutau_N"/>
</dbReference>
<dbReference type="CDD" id="cd18137">
    <property type="entry name" value="HLD_clamp_pol_III_gamma_tau"/>
    <property type="match status" value="1"/>
</dbReference>
<dbReference type="InterPro" id="IPR001270">
    <property type="entry name" value="ClpA/B"/>
</dbReference>
<dbReference type="PRINTS" id="PR00300">
    <property type="entry name" value="CLPPROTEASEA"/>
</dbReference>
<dbReference type="GO" id="GO:0005524">
    <property type="term" value="F:ATP binding"/>
    <property type="evidence" value="ECO:0007669"/>
    <property type="project" value="UniProtKB-KW"/>
</dbReference>
<dbReference type="PANTHER" id="PTHR11669:SF0">
    <property type="entry name" value="PROTEIN STICHEL-LIKE 2"/>
    <property type="match status" value="1"/>
</dbReference>
<dbReference type="GO" id="GO:0003677">
    <property type="term" value="F:DNA binding"/>
    <property type="evidence" value="ECO:0007669"/>
    <property type="project" value="InterPro"/>
</dbReference>
<comment type="similarity">
    <text evidence="1">Belongs to the DnaX/STICHEL family.</text>
</comment>
<dbReference type="NCBIfam" id="TIGR02397">
    <property type="entry name" value="dnaX_nterm"/>
    <property type="match status" value="1"/>
</dbReference>
<dbReference type="PANTHER" id="PTHR11669">
    <property type="entry name" value="REPLICATION FACTOR C / DNA POLYMERASE III GAMMA-TAU SUBUNIT"/>
    <property type="match status" value="1"/>
</dbReference>
<keyword evidence="6" id="KW-0479">Metal-binding</keyword>
<dbReference type="InterPro" id="IPR050238">
    <property type="entry name" value="DNA_Rep/Repair_Clamp_Loader"/>
</dbReference>
<feature type="compositionally biased region" description="Polar residues" evidence="12">
    <location>
        <begin position="396"/>
        <end position="410"/>
    </location>
</feature>
<dbReference type="Gene3D" id="1.20.272.10">
    <property type="match status" value="1"/>
</dbReference>
<dbReference type="GO" id="GO:0006261">
    <property type="term" value="P:DNA-templated DNA replication"/>
    <property type="evidence" value="ECO:0007669"/>
    <property type="project" value="TreeGrafter"/>
</dbReference>
<dbReference type="FunFam" id="1.20.272.10:FF:000003">
    <property type="entry name" value="DNA polymerase III subunit gamma/tau"/>
    <property type="match status" value="1"/>
</dbReference>
<evidence type="ECO:0000256" key="5">
    <source>
        <dbReference type="ARBA" id="ARBA00022705"/>
    </source>
</evidence>
<evidence type="ECO:0000256" key="10">
    <source>
        <dbReference type="ARBA" id="ARBA00022932"/>
    </source>
</evidence>
<keyword evidence="3" id="KW-0808">Transferase</keyword>
<dbReference type="AlphaFoldDB" id="A0A381Y588"/>
<dbReference type="InterPro" id="IPR008921">
    <property type="entry name" value="DNA_pol3_clamp-load_cplx_C"/>
</dbReference>
<dbReference type="SUPFAM" id="SSF52540">
    <property type="entry name" value="P-loop containing nucleoside triphosphate hydrolases"/>
    <property type="match status" value="1"/>
</dbReference>